<evidence type="ECO:0000313" key="1">
    <source>
        <dbReference type="EMBL" id="SVB82872.1"/>
    </source>
</evidence>
<sequence>MEIDLSLNRSLEELVGSYFEAHGAGVDIDDDSSEEEISDYHVLENYLSDLGAI</sequence>
<protein>
    <submittedName>
        <fullName evidence="1">Uncharacterized protein</fullName>
    </submittedName>
</protein>
<organism evidence="1">
    <name type="scientific">marine metagenome</name>
    <dbReference type="NCBI Taxonomy" id="408172"/>
    <lineage>
        <taxon>unclassified sequences</taxon>
        <taxon>metagenomes</taxon>
        <taxon>ecological metagenomes</taxon>
    </lineage>
</organism>
<dbReference type="AlphaFoldDB" id="A0A382H6P4"/>
<reference evidence="1" key="1">
    <citation type="submission" date="2018-05" db="EMBL/GenBank/DDBJ databases">
        <authorList>
            <person name="Lanie J.A."/>
            <person name="Ng W.-L."/>
            <person name="Kazmierczak K.M."/>
            <person name="Andrzejewski T.M."/>
            <person name="Davidsen T.M."/>
            <person name="Wayne K.J."/>
            <person name="Tettelin H."/>
            <person name="Glass J.I."/>
            <person name="Rusch D."/>
            <person name="Podicherti R."/>
            <person name="Tsui H.-C.T."/>
            <person name="Winkler M.E."/>
        </authorList>
    </citation>
    <scope>NUCLEOTIDE SEQUENCE</scope>
</reference>
<name>A0A382H6P4_9ZZZZ</name>
<dbReference type="EMBL" id="UINC01059450">
    <property type="protein sequence ID" value="SVB82872.1"/>
    <property type="molecule type" value="Genomic_DNA"/>
</dbReference>
<proteinExistence type="predicted"/>
<gene>
    <name evidence="1" type="ORF">METZ01_LOCUS235726</name>
</gene>
<accession>A0A382H6P4</accession>